<evidence type="ECO:0000313" key="2">
    <source>
        <dbReference type="Proteomes" id="UP000587942"/>
    </source>
</evidence>
<sequence length="45" mass="5122">MKELVGRCESCGKEIFCLDGFLNGVHKDGRVLCFECEKEEEQKPS</sequence>
<reference evidence="1 2" key="1">
    <citation type="submission" date="2020-03" db="EMBL/GenBank/DDBJ databases">
        <authorList>
            <person name="Sun Q."/>
        </authorList>
    </citation>
    <scope>NUCLEOTIDE SEQUENCE [LARGE SCALE GENOMIC DNA]</scope>
    <source>
        <strain evidence="1 2">KACC 21451</strain>
    </source>
</reference>
<comment type="caution">
    <text evidence="1">The sequence shown here is derived from an EMBL/GenBank/DDBJ whole genome shotgun (WGS) entry which is preliminary data.</text>
</comment>
<evidence type="ECO:0000313" key="1">
    <source>
        <dbReference type="EMBL" id="NKE04822.1"/>
    </source>
</evidence>
<dbReference type="RefSeq" id="WP_167831320.1">
    <property type="nucleotide sequence ID" value="NZ_JAAVUM010000003.1"/>
</dbReference>
<dbReference type="EMBL" id="JAAVUM010000003">
    <property type="protein sequence ID" value="NKE04822.1"/>
    <property type="molecule type" value="Genomic_DNA"/>
</dbReference>
<dbReference type="AlphaFoldDB" id="A0A846THA6"/>
<organism evidence="1 2">
    <name type="scientific">Mesobacillus selenatarsenatis</name>
    <dbReference type="NCBI Taxonomy" id="388741"/>
    <lineage>
        <taxon>Bacteria</taxon>
        <taxon>Bacillati</taxon>
        <taxon>Bacillota</taxon>
        <taxon>Bacilli</taxon>
        <taxon>Bacillales</taxon>
        <taxon>Bacillaceae</taxon>
        <taxon>Mesobacillus</taxon>
    </lineage>
</organism>
<accession>A0A846THA6</accession>
<name>A0A846THA6_9BACI</name>
<gene>
    <name evidence="1" type="ORF">GWK17_04960</name>
</gene>
<dbReference type="Proteomes" id="UP000587942">
    <property type="component" value="Unassembled WGS sequence"/>
</dbReference>
<protein>
    <submittedName>
        <fullName evidence="1">Uncharacterized protein</fullName>
    </submittedName>
</protein>
<proteinExistence type="predicted"/>